<name>A0ABS1DJ36_9PROT</name>
<feature type="domain" description="Phasin" evidence="2">
    <location>
        <begin position="50"/>
        <end position="137"/>
    </location>
</feature>
<evidence type="ECO:0000313" key="3">
    <source>
        <dbReference type="EMBL" id="MBK1670318.1"/>
    </source>
</evidence>
<dbReference type="Pfam" id="PF09361">
    <property type="entry name" value="Phasin_2"/>
    <property type="match status" value="1"/>
</dbReference>
<organism evidence="3 4">
    <name type="scientific">Rhodovibrio sodomensis</name>
    <dbReference type="NCBI Taxonomy" id="1088"/>
    <lineage>
        <taxon>Bacteria</taxon>
        <taxon>Pseudomonadati</taxon>
        <taxon>Pseudomonadota</taxon>
        <taxon>Alphaproteobacteria</taxon>
        <taxon>Rhodospirillales</taxon>
        <taxon>Rhodovibrionaceae</taxon>
        <taxon>Rhodovibrio</taxon>
    </lineage>
</organism>
<evidence type="ECO:0000259" key="2">
    <source>
        <dbReference type="Pfam" id="PF09361"/>
    </source>
</evidence>
<proteinExistence type="predicted"/>
<dbReference type="EMBL" id="NRRL01000087">
    <property type="protein sequence ID" value="MBK1670318.1"/>
    <property type="molecule type" value="Genomic_DNA"/>
</dbReference>
<accession>A0ABS1DJ36</accession>
<protein>
    <recommendedName>
        <fullName evidence="2">Phasin domain-containing protein</fullName>
    </recommendedName>
</protein>
<evidence type="ECO:0000256" key="1">
    <source>
        <dbReference type="SAM" id="MobiDB-lite"/>
    </source>
</evidence>
<reference evidence="3 4" key="1">
    <citation type="journal article" date="2020" name="Microorganisms">
        <title>Osmotic Adaptation and Compatible Solute Biosynthesis of Phototrophic Bacteria as Revealed from Genome Analyses.</title>
        <authorList>
            <person name="Imhoff J.F."/>
            <person name="Rahn T."/>
            <person name="Kunzel S."/>
            <person name="Keller A."/>
            <person name="Neulinger S.C."/>
        </authorList>
    </citation>
    <scope>NUCLEOTIDE SEQUENCE [LARGE SCALE GENOMIC DNA]</scope>
    <source>
        <strain evidence="3 4">DSM 9895</strain>
    </source>
</reference>
<sequence length="157" mass="17752">MQKSQALRGDSWRQRDMTTRKTDQKQGSEAAAVTMPVDATMAGMQTRMAQMMTGNAELARRWMDGWARMMTELLDFSGRRMQANFETLERTARCQDPGEALRMQMSSVETAVRVYADEAGRLYELCSKTSEDCIKAFDGAHDETTQAPRPEPRQAAE</sequence>
<keyword evidence="4" id="KW-1185">Reference proteome</keyword>
<gene>
    <name evidence="3" type="ORF">CKO28_20030</name>
</gene>
<dbReference type="Proteomes" id="UP001296873">
    <property type="component" value="Unassembled WGS sequence"/>
</dbReference>
<evidence type="ECO:0000313" key="4">
    <source>
        <dbReference type="Proteomes" id="UP001296873"/>
    </source>
</evidence>
<feature type="region of interest" description="Disordered" evidence="1">
    <location>
        <begin position="1"/>
        <end position="30"/>
    </location>
</feature>
<feature type="compositionally biased region" description="Basic and acidic residues" evidence="1">
    <location>
        <begin position="10"/>
        <end position="26"/>
    </location>
</feature>
<comment type="caution">
    <text evidence="3">The sequence shown here is derived from an EMBL/GenBank/DDBJ whole genome shotgun (WGS) entry which is preliminary data.</text>
</comment>
<dbReference type="InterPro" id="IPR018968">
    <property type="entry name" value="Phasin"/>
</dbReference>